<organism evidence="1">
    <name type="scientific">Bifidobacterium aquikefiricola</name>
    <dbReference type="NCBI Taxonomy" id="3059038"/>
    <lineage>
        <taxon>Bacteria</taxon>
        <taxon>Bacillati</taxon>
        <taxon>Actinomycetota</taxon>
        <taxon>Actinomycetes</taxon>
        <taxon>Bifidobacteriales</taxon>
        <taxon>Bifidobacteriaceae</taxon>
        <taxon>Bifidobacterium</taxon>
    </lineage>
</organism>
<dbReference type="KEGG" id="baqk:QN215_06925"/>
<accession>A0AB39U585</accession>
<dbReference type="AlphaFoldDB" id="A0AB39U585"/>
<name>A0AB39U585_9BIFI</name>
<proteinExistence type="predicted"/>
<sequence length="213" mass="24266">MLTFVLKYEQLFSIKVGGMMTNKEKILAIAHRNNGVLLTSHVSAAHIPRAALIPLVDDGVIRPVQRGIYVTDEGYVDDFYLLQARFPKGIYSHETALYLHGFSDRAPILPIMTFRYGTSTTRMKGELQPVIVSKDLDRGKIEIERSGSKIIVYDIERSLVDLLKPRYNADFEQFIPAIKRYAASRDKDVNKLFRCARHFGVEIEMQKYIGGLL</sequence>
<dbReference type="RefSeq" id="WP_369343596.1">
    <property type="nucleotide sequence ID" value="NZ_CP129674.1"/>
</dbReference>
<evidence type="ECO:0000313" key="1">
    <source>
        <dbReference type="EMBL" id="XDS44002.1"/>
    </source>
</evidence>
<dbReference type="EMBL" id="CP129674">
    <property type="protein sequence ID" value="XDS44002.1"/>
    <property type="molecule type" value="Genomic_DNA"/>
</dbReference>
<reference evidence="1" key="1">
    <citation type="submission" date="2023-07" db="EMBL/GenBank/DDBJ databases">
        <title>Bifidobacterium aquikefiriaerophilum sp. nov. and Bifidobacterium eccum sp. nov., isolated from water kefir.</title>
        <authorList>
            <person name="Breselge S."/>
            <person name="Bellassi P."/>
            <person name="Barcenilla C."/>
            <person name="Alvarez-Ordonez A."/>
            <person name="Morelli L."/>
            <person name="Cotter P.D."/>
        </authorList>
    </citation>
    <scope>NUCLEOTIDE SEQUENCE</scope>
    <source>
        <strain evidence="1">WK041_4_12</strain>
    </source>
</reference>
<protein>
    <recommendedName>
        <fullName evidence="2">Abortive phage infection protein</fullName>
    </recommendedName>
</protein>
<gene>
    <name evidence="1" type="ORF">QN215_06925</name>
</gene>
<evidence type="ECO:0008006" key="2">
    <source>
        <dbReference type="Google" id="ProtNLM"/>
    </source>
</evidence>